<sequence>MKNKDNIMKFNKSIILILTFSVFFLFLFYLSSQTARAATYDDTIFFIAPPSGETQGYDVYSINKDGSNLKKITNFINLYPSKKYRLEFMSNNTSDGKIHMIFYPTEALFTGIYNGSSYSYVGASEPIAHYTINPDGSNLTKVLSLPPIYHNTLYRKCVFSGEYSVFYVQDISSTDPAKLLIYKNNVLYFEQGGLTNSQAFGSFARDGKYMLYGKNDGTIHKLNLETKASNLVYTIPSGYIGLIGGRSYDGTRVGYWQFPWGGGNVSLFNTSIDFTNIKNYANLAVSTRIMGDFYAKENKNLVMNANYFQLWNDLGNVEYTVNLPGVPSVADFGYRSNIDGKVVVANQNKKFYFFENIYSSYTEISPGFTSYIDAFIGLSPSQPVDTGSFLNVTKSGTGTGTVTSSPAGINCGSTCSFNYNQGDSVTLTAASNPGSLFNGWTGCDSTSGALPNQTCNISMNSSSKNVTANFILNPLTINFTASTLNPPYNGSSTLSWTVANANSCSIDQGIGGITIPNSSRVINNIITSKTYTMTCTGAAGTKTASVTITPQLPPASSASMKITPTIIRLPGLLTNYSIELLSGGNYKIGYENNKPSLRVGDKINITSSLTDITGTPIIADNYKWTLGSATIGTESSLNNYPLPTTSGEYEIKLLISGTRGGTSYSYTRSVKVKIPKIRDLK</sequence>
<accession>A0A7C4LZV7</accession>
<feature type="signal peptide" evidence="1">
    <location>
        <begin position="1"/>
        <end position="37"/>
    </location>
</feature>
<dbReference type="AlphaFoldDB" id="A0A7C4LZV7"/>
<evidence type="ECO:0000259" key="2">
    <source>
        <dbReference type="Pfam" id="PF18998"/>
    </source>
</evidence>
<evidence type="ECO:0000256" key="1">
    <source>
        <dbReference type="SAM" id="SignalP"/>
    </source>
</evidence>
<proteinExistence type="predicted"/>
<keyword evidence="1" id="KW-0732">Signal</keyword>
<feature type="chain" id="PRO_5027990154" description="Bacterial repeat domain-containing protein" evidence="1">
    <location>
        <begin position="38"/>
        <end position="681"/>
    </location>
</feature>
<evidence type="ECO:0000313" key="3">
    <source>
        <dbReference type="EMBL" id="HGT70649.1"/>
    </source>
</evidence>
<feature type="domain" description="Bacterial repeat" evidence="2">
    <location>
        <begin position="391"/>
        <end position="471"/>
    </location>
</feature>
<dbReference type="Pfam" id="PF18998">
    <property type="entry name" value="Flg_new_2"/>
    <property type="match status" value="1"/>
</dbReference>
<name>A0A7C4LZV7_UNCC3</name>
<dbReference type="InterPro" id="IPR044060">
    <property type="entry name" value="Bacterial_rp_domain"/>
</dbReference>
<organism evidence="3">
    <name type="scientific">candidate division CPR3 bacterium</name>
    <dbReference type="NCBI Taxonomy" id="2268181"/>
    <lineage>
        <taxon>Bacteria</taxon>
        <taxon>Bacteria division CPR3</taxon>
    </lineage>
</organism>
<protein>
    <recommendedName>
        <fullName evidence="2">Bacterial repeat domain-containing protein</fullName>
    </recommendedName>
</protein>
<dbReference type="EMBL" id="DSYQ01000001">
    <property type="protein sequence ID" value="HGT70649.1"/>
    <property type="molecule type" value="Genomic_DNA"/>
</dbReference>
<comment type="caution">
    <text evidence="3">The sequence shown here is derived from an EMBL/GenBank/DDBJ whole genome shotgun (WGS) entry which is preliminary data.</text>
</comment>
<dbReference type="SUPFAM" id="SSF69304">
    <property type="entry name" value="Tricorn protease N-terminal domain"/>
    <property type="match status" value="1"/>
</dbReference>
<gene>
    <name evidence="3" type="ORF">ENT43_00125</name>
</gene>
<reference evidence="3" key="1">
    <citation type="journal article" date="2020" name="mSystems">
        <title>Genome- and Community-Level Interaction Insights into Carbon Utilization and Element Cycling Functions of Hydrothermarchaeota in Hydrothermal Sediment.</title>
        <authorList>
            <person name="Zhou Z."/>
            <person name="Liu Y."/>
            <person name="Xu W."/>
            <person name="Pan J."/>
            <person name="Luo Z.H."/>
            <person name="Li M."/>
        </authorList>
    </citation>
    <scope>NUCLEOTIDE SEQUENCE [LARGE SCALE GENOMIC DNA]</scope>
    <source>
        <strain evidence="3">SpSt-579</strain>
    </source>
</reference>